<evidence type="ECO:0000256" key="3">
    <source>
        <dbReference type="ARBA" id="ARBA00022692"/>
    </source>
</evidence>
<reference evidence="8" key="1">
    <citation type="submission" date="2024-02" db="EMBL/GenBank/DDBJ databases">
        <title>Genome sequences of strain Gemmobacter sp. JM10B15.</title>
        <authorList>
            <person name="Zhang M."/>
        </authorList>
    </citation>
    <scope>NUCLEOTIDE SEQUENCE</scope>
    <source>
        <strain evidence="8">JM10B15</strain>
    </source>
</reference>
<feature type="transmembrane region" description="Helical" evidence="6">
    <location>
        <begin position="101"/>
        <end position="120"/>
    </location>
</feature>
<protein>
    <submittedName>
        <fullName evidence="8">Phosphatidylglycerol lysyltransferase domain-containing protein</fullName>
    </submittedName>
</protein>
<dbReference type="InterPro" id="IPR024320">
    <property type="entry name" value="LPG_synthase_C"/>
</dbReference>
<comment type="caution">
    <text evidence="8">The sequence shown here is derived from an EMBL/GenBank/DDBJ whole genome shotgun (WGS) entry which is preliminary data.</text>
</comment>
<feature type="transmembrane region" description="Helical" evidence="6">
    <location>
        <begin position="55"/>
        <end position="81"/>
    </location>
</feature>
<dbReference type="InterPro" id="IPR051211">
    <property type="entry name" value="PG_lysyltransferase"/>
</dbReference>
<keyword evidence="2" id="KW-1003">Cell membrane</keyword>
<feature type="transmembrane region" description="Helical" evidence="6">
    <location>
        <begin position="232"/>
        <end position="262"/>
    </location>
</feature>
<feature type="domain" description="Phosphatidylglycerol lysyltransferase C-terminal" evidence="7">
    <location>
        <begin position="327"/>
        <end position="572"/>
    </location>
</feature>
<dbReference type="InterPro" id="IPR016181">
    <property type="entry name" value="Acyl_CoA_acyltransferase"/>
</dbReference>
<name>A0ABU8BXL1_9RHOB</name>
<dbReference type="Proteomes" id="UP001431963">
    <property type="component" value="Unassembled WGS sequence"/>
</dbReference>
<dbReference type="EMBL" id="JBALHR010000010">
    <property type="protein sequence ID" value="MEH7829438.1"/>
    <property type="molecule type" value="Genomic_DNA"/>
</dbReference>
<comment type="subcellular location">
    <subcellularLocation>
        <location evidence="1">Cell membrane</location>
        <topology evidence="1">Multi-pass membrane protein</topology>
    </subcellularLocation>
</comment>
<feature type="transmembrane region" description="Helical" evidence="6">
    <location>
        <begin position="201"/>
        <end position="220"/>
    </location>
</feature>
<evidence type="ECO:0000313" key="9">
    <source>
        <dbReference type="Proteomes" id="UP001431963"/>
    </source>
</evidence>
<dbReference type="PANTHER" id="PTHR34697:SF2">
    <property type="entry name" value="PHOSPHATIDYLGLYCEROL LYSYLTRANSFERASE"/>
    <property type="match status" value="1"/>
</dbReference>
<dbReference type="Gene3D" id="3.40.630.30">
    <property type="match status" value="1"/>
</dbReference>
<feature type="transmembrane region" description="Helical" evidence="6">
    <location>
        <begin position="25"/>
        <end position="43"/>
    </location>
</feature>
<evidence type="ECO:0000256" key="5">
    <source>
        <dbReference type="ARBA" id="ARBA00023136"/>
    </source>
</evidence>
<dbReference type="RefSeq" id="WP_335424470.1">
    <property type="nucleotide sequence ID" value="NZ_JBALHR010000010.1"/>
</dbReference>
<organism evidence="8 9">
    <name type="scientific">Gemmobacter denitrificans</name>
    <dbReference type="NCBI Taxonomy" id="3123040"/>
    <lineage>
        <taxon>Bacteria</taxon>
        <taxon>Pseudomonadati</taxon>
        <taxon>Pseudomonadota</taxon>
        <taxon>Alphaproteobacteria</taxon>
        <taxon>Rhodobacterales</taxon>
        <taxon>Paracoccaceae</taxon>
        <taxon>Gemmobacter</taxon>
    </lineage>
</organism>
<evidence type="ECO:0000256" key="1">
    <source>
        <dbReference type="ARBA" id="ARBA00004651"/>
    </source>
</evidence>
<gene>
    <name evidence="8" type="ORF">V6590_14880</name>
</gene>
<proteinExistence type="predicted"/>
<evidence type="ECO:0000256" key="4">
    <source>
        <dbReference type="ARBA" id="ARBA00022989"/>
    </source>
</evidence>
<dbReference type="PANTHER" id="PTHR34697">
    <property type="entry name" value="PHOSPHATIDYLGLYCEROL LYSYLTRANSFERASE"/>
    <property type="match status" value="1"/>
</dbReference>
<evidence type="ECO:0000256" key="2">
    <source>
        <dbReference type="ARBA" id="ARBA00022475"/>
    </source>
</evidence>
<sequence length="609" mass="64397">MRGKSEAAIAARTGPPGPASLGRKGLGRAGFSLLVAGIALWLLSGRLATLDPAAVAGGVAGLSVLQWVGALAATALSFWAMGQYDVVMHRHLATGLAPAQAARAGMASIAVSQMLGMGLLTGSLMRWRLLPELGAWGAARMTAAVTAAFFAAWGAIAWVVLLVTPGPWQGLAMACLPALLALPALRWLPFRWPNLLTQFRLVGLAVLDLVTAALALWFLLPLGSAPPFWDLLPAFLLALGAGLLSGAPGGVGVFEIALLTALPGMAETPLMTGVLAFRLVYYALPAGLGALALLRPAPQAPPILPDLPVGLAEAAPRGEALLYRQGEHRLQEAGRADWLTGRTPEFLVALFDPLAGSTDLRALADLAATESRQPVIYKCGARTAIAARRQGWHVLRLASEARIAPAHFDLSSPACAGLRRKLRQADRAGLRVERGGPDLPIAQMTRVNAAWAQKHGGERGFSTGRFAPDYLAGQRVYLAWQGDRLAGFVSFHAGRREWVLDLMRHGDDMPEGTMQRLICAAIDDAAAAGVPRLSLAACPDCPALRRIGLHPPPGLRQFKQGFAPDWAPLYLALPHAALLPLALADLTRAIHRPQALPRAVIANTQVFQD</sequence>
<accession>A0ABU8BXL1</accession>
<dbReference type="Pfam" id="PF09924">
    <property type="entry name" value="LPG_synthase_C"/>
    <property type="match status" value="1"/>
</dbReference>
<feature type="transmembrane region" description="Helical" evidence="6">
    <location>
        <begin position="274"/>
        <end position="294"/>
    </location>
</feature>
<feature type="transmembrane region" description="Helical" evidence="6">
    <location>
        <begin position="141"/>
        <end position="164"/>
    </location>
</feature>
<evidence type="ECO:0000256" key="6">
    <source>
        <dbReference type="SAM" id="Phobius"/>
    </source>
</evidence>
<keyword evidence="5 6" id="KW-0472">Membrane</keyword>
<keyword evidence="9" id="KW-1185">Reference proteome</keyword>
<feature type="transmembrane region" description="Helical" evidence="6">
    <location>
        <begin position="170"/>
        <end position="189"/>
    </location>
</feature>
<keyword evidence="3 6" id="KW-0812">Transmembrane</keyword>
<dbReference type="SUPFAM" id="SSF55729">
    <property type="entry name" value="Acyl-CoA N-acyltransferases (Nat)"/>
    <property type="match status" value="1"/>
</dbReference>
<evidence type="ECO:0000313" key="8">
    <source>
        <dbReference type="EMBL" id="MEH7829438.1"/>
    </source>
</evidence>
<keyword evidence="4 6" id="KW-1133">Transmembrane helix</keyword>
<evidence type="ECO:0000259" key="7">
    <source>
        <dbReference type="Pfam" id="PF09924"/>
    </source>
</evidence>